<dbReference type="InterPro" id="IPR027417">
    <property type="entry name" value="P-loop_NTPase"/>
</dbReference>
<dbReference type="InterPro" id="IPR003439">
    <property type="entry name" value="ABC_transporter-like_ATP-bd"/>
</dbReference>
<reference evidence="6 7" key="1">
    <citation type="submission" date="2023-08" db="EMBL/GenBank/DDBJ databases">
        <title>Phytohabitans sansha sp. nov., isolated from marine sediment.</title>
        <authorList>
            <person name="Zhao Y."/>
            <person name="Yi K."/>
        </authorList>
    </citation>
    <scope>NUCLEOTIDE SEQUENCE [LARGE SCALE GENOMIC DNA]</scope>
    <source>
        <strain evidence="6 7">ZYX-F-186</strain>
    </source>
</reference>
<evidence type="ECO:0000313" key="7">
    <source>
        <dbReference type="Proteomes" id="UP001230908"/>
    </source>
</evidence>
<keyword evidence="3" id="KW-0547">Nucleotide-binding</keyword>
<evidence type="ECO:0000256" key="3">
    <source>
        <dbReference type="ARBA" id="ARBA00022741"/>
    </source>
</evidence>
<keyword evidence="1" id="KW-0813">Transport</keyword>
<dbReference type="Pfam" id="PF00005">
    <property type="entry name" value="ABC_tran"/>
    <property type="match status" value="2"/>
</dbReference>
<dbReference type="RefSeq" id="WP_308711233.1">
    <property type="nucleotide sequence ID" value="NZ_JAVHUY010000004.1"/>
</dbReference>
<comment type="caution">
    <text evidence="6">The sequence shown here is derived from an EMBL/GenBank/DDBJ whole genome shotgun (WGS) entry which is preliminary data.</text>
</comment>
<dbReference type="SMART" id="SM00382">
    <property type="entry name" value="AAA"/>
    <property type="match status" value="2"/>
</dbReference>
<proteinExistence type="predicted"/>
<dbReference type="EMBL" id="JAVHUY010000004">
    <property type="protein sequence ID" value="MDQ7903957.1"/>
    <property type="molecule type" value="Genomic_DNA"/>
</dbReference>
<evidence type="ECO:0000256" key="4">
    <source>
        <dbReference type="ARBA" id="ARBA00022840"/>
    </source>
</evidence>
<name>A0ABU0ZA74_9ACTN</name>
<sequence>MVDAILDLAGVVRDFPGTRALDHVSFSLGPAEVHAVVGENGAGKSTLVKVLAGIQRPDAGILRVRGERVRFASPRDAERAGISAVHQDANLVPQMSVARNLFLGREPRRRHGLINIARMNALAAEITAGLGLRVDVRRPLGAYEPGVRQMVAVARALSAGTPVVVLDEPTAGLEAAEADRLFAAVAAARDEGRSVVYVTHKLSEVEAVCDRVTVLRDGRIVHTGPVAGLDRLRLVSLMLGRRVTHGPTAVLGAPADEPADEPILRATGLTRRHVLTDVSINLRPGEVVGLSGLLGAGRTETARAIAGALPLDSGQVTVSGASLRKRSIAGAIRAGVGLLPDNRKAEGIVGTLSVRDNIALAALPRLTRAGIVSEARLDKVVGALMSRLRIKATSPHQPAAELSGGTQQKVLLARWLATHPRVLMLDEPTRGIDVGSKAEVQSLIDDLAVDGLAVMLISSDLDEIVSTCDRVVVLRDGAIVSQLTGPDITEKNIMSLLAG</sequence>
<dbReference type="GO" id="GO:0005524">
    <property type="term" value="F:ATP binding"/>
    <property type="evidence" value="ECO:0007669"/>
    <property type="project" value="UniProtKB-KW"/>
</dbReference>
<accession>A0ABU0ZA74</accession>
<dbReference type="PROSITE" id="PS50893">
    <property type="entry name" value="ABC_TRANSPORTER_2"/>
    <property type="match status" value="2"/>
</dbReference>
<keyword evidence="2" id="KW-0677">Repeat</keyword>
<dbReference type="SUPFAM" id="SSF52540">
    <property type="entry name" value="P-loop containing nucleoside triphosphate hydrolases"/>
    <property type="match status" value="2"/>
</dbReference>
<feature type="domain" description="ABC transporter" evidence="5">
    <location>
        <begin position="258"/>
        <end position="497"/>
    </location>
</feature>
<feature type="domain" description="ABC transporter" evidence="5">
    <location>
        <begin position="6"/>
        <end position="242"/>
    </location>
</feature>
<dbReference type="InterPro" id="IPR003593">
    <property type="entry name" value="AAA+_ATPase"/>
</dbReference>
<evidence type="ECO:0000313" key="6">
    <source>
        <dbReference type="EMBL" id="MDQ7903957.1"/>
    </source>
</evidence>
<dbReference type="Proteomes" id="UP001230908">
    <property type="component" value="Unassembled WGS sequence"/>
</dbReference>
<protein>
    <submittedName>
        <fullName evidence="6">Sugar ABC transporter ATP-binding protein</fullName>
    </submittedName>
</protein>
<keyword evidence="4 6" id="KW-0067">ATP-binding</keyword>
<gene>
    <name evidence="6" type="ORF">RB614_05400</name>
</gene>
<evidence type="ECO:0000256" key="2">
    <source>
        <dbReference type="ARBA" id="ARBA00022737"/>
    </source>
</evidence>
<dbReference type="Gene3D" id="3.40.50.300">
    <property type="entry name" value="P-loop containing nucleotide triphosphate hydrolases"/>
    <property type="match status" value="2"/>
</dbReference>
<dbReference type="InterPro" id="IPR050107">
    <property type="entry name" value="ABC_carbohydrate_import_ATPase"/>
</dbReference>
<dbReference type="PANTHER" id="PTHR43790:SF9">
    <property type="entry name" value="GALACTOFURANOSE TRANSPORTER ATP-BINDING PROTEIN YTFR"/>
    <property type="match status" value="1"/>
</dbReference>
<organism evidence="6 7">
    <name type="scientific">Phytohabitans maris</name>
    <dbReference type="NCBI Taxonomy" id="3071409"/>
    <lineage>
        <taxon>Bacteria</taxon>
        <taxon>Bacillati</taxon>
        <taxon>Actinomycetota</taxon>
        <taxon>Actinomycetes</taxon>
        <taxon>Micromonosporales</taxon>
        <taxon>Micromonosporaceae</taxon>
    </lineage>
</organism>
<evidence type="ECO:0000256" key="1">
    <source>
        <dbReference type="ARBA" id="ARBA00022448"/>
    </source>
</evidence>
<dbReference type="PANTHER" id="PTHR43790">
    <property type="entry name" value="CARBOHYDRATE TRANSPORT ATP-BINDING PROTEIN MG119-RELATED"/>
    <property type="match status" value="1"/>
</dbReference>
<dbReference type="CDD" id="cd03215">
    <property type="entry name" value="ABC_Carb_Monos_II"/>
    <property type="match status" value="1"/>
</dbReference>
<evidence type="ECO:0000259" key="5">
    <source>
        <dbReference type="PROSITE" id="PS50893"/>
    </source>
</evidence>
<dbReference type="CDD" id="cd03216">
    <property type="entry name" value="ABC_Carb_Monos_I"/>
    <property type="match status" value="1"/>
</dbReference>
<keyword evidence="7" id="KW-1185">Reference proteome</keyword>